<dbReference type="RefSeq" id="WP_353496199.1">
    <property type="nucleotide sequence ID" value="NZ_CP115920.1"/>
</dbReference>
<proteinExistence type="predicted"/>
<dbReference type="AlphaFoldDB" id="A0AAU8BEG1"/>
<dbReference type="EMBL" id="CP115920">
    <property type="protein sequence ID" value="XCD14725.1"/>
    <property type="molecule type" value="Genomic_DNA"/>
</dbReference>
<gene>
    <name evidence="1" type="ORF">PG915_08885</name>
</gene>
<protein>
    <submittedName>
        <fullName evidence="1">Acyl-CoA synthetase</fullName>
    </submittedName>
</protein>
<accession>A0AAU8BEG1</accession>
<reference evidence="1" key="1">
    <citation type="submission" date="2023-01" db="EMBL/GenBank/DDBJ databases">
        <title>Vibrio sp. CB1-14 genome sequencing.</title>
        <authorList>
            <person name="Otstavnykh N."/>
            <person name="Isaeva M."/>
            <person name="Meleshko D."/>
        </authorList>
    </citation>
    <scope>NUCLEOTIDE SEQUENCE</scope>
    <source>
        <strain evidence="1">CB1-14</strain>
    </source>
</reference>
<dbReference type="KEGG" id="vck:PG915_08885"/>
<sequence>MNLIVNVHKGVRKLGFEWATRQAWKCGMKANLVTRVVGVAKGQVVCVIEGVRAELSTEINNPHHNDEKQGRYVFIGGELWEPNNLLAPAFPSFMFMHVRNLGNKHKYMTDDELLFNLA</sequence>
<organism evidence="1">
    <name type="scientific">Vibrio chaetopteri</name>
    <dbReference type="NCBI Taxonomy" id="3016528"/>
    <lineage>
        <taxon>Bacteria</taxon>
        <taxon>Pseudomonadati</taxon>
        <taxon>Pseudomonadota</taxon>
        <taxon>Gammaproteobacteria</taxon>
        <taxon>Vibrionales</taxon>
        <taxon>Vibrionaceae</taxon>
        <taxon>Vibrio</taxon>
    </lineage>
</organism>
<evidence type="ECO:0000313" key="1">
    <source>
        <dbReference type="EMBL" id="XCD14725.1"/>
    </source>
</evidence>
<name>A0AAU8BEG1_9VIBR</name>